<name>A0A9Q0BPD1_9MUSC</name>
<proteinExistence type="predicted"/>
<gene>
    <name evidence="2" type="ORF">M5D96_007087</name>
</gene>
<feature type="compositionally biased region" description="Low complexity" evidence="1">
    <location>
        <begin position="78"/>
        <end position="106"/>
    </location>
</feature>
<reference evidence="2" key="1">
    <citation type="journal article" date="2023" name="Genome Biol. Evol.">
        <title>Long-read-based Genome Assembly of Drosophila gunungcola Reveals Fewer Chemosensory Genes in Flower-breeding Species.</title>
        <authorList>
            <person name="Negi A."/>
            <person name="Liao B.Y."/>
            <person name="Yeh S.D."/>
        </authorList>
    </citation>
    <scope>NUCLEOTIDE SEQUENCE</scope>
    <source>
        <strain evidence="2">Sukarami</strain>
    </source>
</reference>
<evidence type="ECO:0000256" key="1">
    <source>
        <dbReference type="SAM" id="MobiDB-lite"/>
    </source>
</evidence>
<feature type="region of interest" description="Disordered" evidence="1">
    <location>
        <begin position="75"/>
        <end position="136"/>
    </location>
</feature>
<comment type="caution">
    <text evidence="2">The sequence shown here is derived from an EMBL/GenBank/DDBJ whole genome shotgun (WGS) entry which is preliminary data.</text>
</comment>
<accession>A0A9Q0BPD1</accession>
<feature type="compositionally biased region" description="Polar residues" evidence="1">
    <location>
        <begin position="1"/>
        <end position="10"/>
    </location>
</feature>
<sequence>MEMKSTGQGLRNNRYNNYNKYDDYNYKWDVDADGIADSYEDDNNDNYNYNKAPAKWQQQQQKLYGNPIYSIYDKQQHLQRQQQQHEQQQQQQQQQQLEQQQQGQAAMDEDEAEAGEPGQREYTHNESPAADVPENVDIEGEEDYAGQDEEADELSSNLPYGIQNVRKRRVRSVMPPVPFLGPNPSADGVVTYQSLCPTNRVTVKLESGDYRPNHYVEVTCAHSYSPQPLRTHNYEYGYRGNELLRALLSERGEKREICSATGFSCIQLNRTIHLIRLNDASGCWESETRTVPSGCECMWPKHSYGDIAFYHQAQKRRGGGGGVTGLRPHGPINVDYKPGVGYRQLTLRTRTPKPAPRSRREDLGYESYELN</sequence>
<dbReference type="Proteomes" id="UP001059596">
    <property type="component" value="Unassembled WGS sequence"/>
</dbReference>
<feature type="region of interest" description="Disordered" evidence="1">
    <location>
        <begin position="1"/>
        <end position="22"/>
    </location>
</feature>
<dbReference type="EMBL" id="JAMKOV010000005">
    <property type="protein sequence ID" value="KAI8039667.1"/>
    <property type="molecule type" value="Genomic_DNA"/>
</dbReference>
<keyword evidence="3" id="KW-1185">Reference proteome</keyword>
<feature type="region of interest" description="Disordered" evidence="1">
    <location>
        <begin position="348"/>
        <end position="371"/>
    </location>
</feature>
<protein>
    <submittedName>
        <fullName evidence="2">Uncharacterized protein</fullName>
    </submittedName>
</protein>
<organism evidence="2 3">
    <name type="scientific">Drosophila gunungcola</name>
    <name type="common">fruit fly</name>
    <dbReference type="NCBI Taxonomy" id="103775"/>
    <lineage>
        <taxon>Eukaryota</taxon>
        <taxon>Metazoa</taxon>
        <taxon>Ecdysozoa</taxon>
        <taxon>Arthropoda</taxon>
        <taxon>Hexapoda</taxon>
        <taxon>Insecta</taxon>
        <taxon>Pterygota</taxon>
        <taxon>Neoptera</taxon>
        <taxon>Endopterygota</taxon>
        <taxon>Diptera</taxon>
        <taxon>Brachycera</taxon>
        <taxon>Muscomorpha</taxon>
        <taxon>Ephydroidea</taxon>
        <taxon>Drosophilidae</taxon>
        <taxon>Drosophila</taxon>
        <taxon>Sophophora</taxon>
    </lineage>
</organism>
<dbReference type="AlphaFoldDB" id="A0A9Q0BPD1"/>
<evidence type="ECO:0000313" key="2">
    <source>
        <dbReference type="EMBL" id="KAI8039667.1"/>
    </source>
</evidence>
<evidence type="ECO:0000313" key="3">
    <source>
        <dbReference type="Proteomes" id="UP001059596"/>
    </source>
</evidence>